<dbReference type="Gene3D" id="1.10.10.630">
    <property type="entry name" value="DnaD domain-like"/>
    <property type="match status" value="1"/>
</dbReference>
<dbReference type="AlphaFoldDB" id="A0A3D8Q1C8"/>
<protein>
    <recommendedName>
        <fullName evidence="3">DnaB/C C-terminal domain-containing protein</fullName>
    </recommendedName>
</protein>
<evidence type="ECO:0000256" key="2">
    <source>
        <dbReference type="SAM" id="MobiDB-lite"/>
    </source>
</evidence>
<comment type="similarity">
    <text evidence="1">Belongs to the DnaB/DnaD family.</text>
</comment>
<dbReference type="SUPFAM" id="SSF158499">
    <property type="entry name" value="DnaD domain-like"/>
    <property type="match status" value="1"/>
</dbReference>
<evidence type="ECO:0000313" key="4">
    <source>
        <dbReference type="EMBL" id="RDW21408.1"/>
    </source>
</evidence>
<reference evidence="5" key="1">
    <citation type="submission" date="2017-11" db="EMBL/GenBank/DDBJ databases">
        <authorList>
            <person name="Zhu W."/>
        </authorList>
    </citation>
    <scope>NUCLEOTIDE SEQUENCE [LARGE SCALE GENOMIC DNA]</scope>
    <source>
        <strain evidence="5">CAU 1183</strain>
    </source>
</reference>
<keyword evidence="5" id="KW-1185">Reference proteome</keyword>
<evidence type="ECO:0000259" key="3">
    <source>
        <dbReference type="Pfam" id="PF07261"/>
    </source>
</evidence>
<sequence>MNQQIDSNTGTLIKHKQNENKKKQDKTAEAADAISFYQENIGLVSPYVAESLLQWVDDIGESLVIEAMKRAL</sequence>
<accession>A0A3D8Q1C8</accession>
<evidence type="ECO:0000313" key="5">
    <source>
        <dbReference type="Proteomes" id="UP000257143"/>
    </source>
</evidence>
<proteinExistence type="inferred from homology"/>
<name>A0A3D8Q1C8_9BACI</name>
<feature type="region of interest" description="Disordered" evidence="2">
    <location>
        <begin position="1"/>
        <end position="29"/>
    </location>
</feature>
<evidence type="ECO:0000256" key="1">
    <source>
        <dbReference type="ARBA" id="ARBA00093462"/>
    </source>
</evidence>
<feature type="compositionally biased region" description="Polar residues" evidence="2">
    <location>
        <begin position="1"/>
        <end position="11"/>
    </location>
</feature>
<dbReference type="InterPro" id="IPR034829">
    <property type="entry name" value="DnaD-like_sf"/>
</dbReference>
<dbReference type="EMBL" id="PIOC01000003">
    <property type="protein sequence ID" value="RDW21408.1"/>
    <property type="molecule type" value="Genomic_DNA"/>
</dbReference>
<feature type="compositionally biased region" description="Basic and acidic residues" evidence="2">
    <location>
        <begin position="16"/>
        <end position="29"/>
    </location>
</feature>
<dbReference type="InterPro" id="IPR006343">
    <property type="entry name" value="DnaB/C_C"/>
</dbReference>
<gene>
    <name evidence="4" type="ORF">CWR48_03115</name>
</gene>
<dbReference type="OrthoDB" id="1047417at2"/>
<comment type="caution">
    <text evidence="4">The sequence shown here is derived from an EMBL/GenBank/DDBJ whole genome shotgun (WGS) entry which is preliminary data.</text>
</comment>
<dbReference type="Pfam" id="PF07261">
    <property type="entry name" value="DnaB_2"/>
    <property type="match status" value="1"/>
</dbReference>
<feature type="domain" description="DnaB/C C-terminal" evidence="3">
    <location>
        <begin position="34"/>
        <end position="72"/>
    </location>
</feature>
<organism evidence="4 5">
    <name type="scientific">Oceanobacillus arenosus</name>
    <dbReference type="NCBI Taxonomy" id="1229153"/>
    <lineage>
        <taxon>Bacteria</taxon>
        <taxon>Bacillati</taxon>
        <taxon>Bacillota</taxon>
        <taxon>Bacilli</taxon>
        <taxon>Bacillales</taxon>
        <taxon>Bacillaceae</taxon>
        <taxon>Oceanobacillus</taxon>
    </lineage>
</organism>
<dbReference type="Proteomes" id="UP000257143">
    <property type="component" value="Unassembled WGS sequence"/>
</dbReference>
<dbReference type="RefSeq" id="WP_115771579.1">
    <property type="nucleotide sequence ID" value="NZ_PIOC01000003.1"/>
</dbReference>